<dbReference type="SUPFAM" id="SSF52777">
    <property type="entry name" value="CoA-dependent acyltransferases"/>
    <property type="match status" value="1"/>
</dbReference>
<dbReference type="Proteomes" id="UP000766486">
    <property type="component" value="Unassembled WGS sequence"/>
</dbReference>
<name>A0ABY6V4G1_BIOOC</name>
<dbReference type="PANTHER" id="PTHR42034">
    <property type="entry name" value="CHROMOSOME 7, WHOLE GENOME SHOTGUN SEQUENCE-RELATED"/>
    <property type="match status" value="1"/>
</dbReference>
<organism evidence="1 2">
    <name type="scientific">Bionectria ochroleuca</name>
    <name type="common">Gliocladium roseum</name>
    <dbReference type="NCBI Taxonomy" id="29856"/>
    <lineage>
        <taxon>Eukaryota</taxon>
        <taxon>Fungi</taxon>
        <taxon>Dikarya</taxon>
        <taxon>Ascomycota</taxon>
        <taxon>Pezizomycotina</taxon>
        <taxon>Sordariomycetes</taxon>
        <taxon>Hypocreomycetidae</taxon>
        <taxon>Hypocreales</taxon>
        <taxon>Bionectriaceae</taxon>
        <taxon>Clonostachys</taxon>
    </lineage>
</organism>
<dbReference type="EMBL" id="CABFNS010000937">
    <property type="protein sequence ID" value="VUC37199.1"/>
    <property type="molecule type" value="Genomic_DNA"/>
</dbReference>
<dbReference type="Gene3D" id="3.30.559.10">
    <property type="entry name" value="Chloramphenicol acetyltransferase-like domain"/>
    <property type="match status" value="1"/>
</dbReference>
<reference evidence="1 2" key="1">
    <citation type="submission" date="2019-06" db="EMBL/GenBank/DDBJ databases">
        <authorList>
            <person name="Broberg M."/>
        </authorList>
    </citation>
    <scope>NUCLEOTIDE SEQUENCE [LARGE SCALE GENOMIC DNA]</scope>
</reference>
<comment type="caution">
    <text evidence="1">The sequence shown here is derived from an EMBL/GenBank/DDBJ whole genome shotgun (WGS) entry which is preliminary data.</text>
</comment>
<dbReference type="InterPro" id="IPR023213">
    <property type="entry name" value="CAT-like_dom_sf"/>
</dbReference>
<evidence type="ECO:0000313" key="1">
    <source>
        <dbReference type="EMBL" id="VUC37199.1"/>
    </source>
</evidence>
<proteinExistence type="predicted"/>
<evidence type="ECO:0008006" key="3">
    <source>
        <dbReference type="Google" id="ProtNLM"/>
    </source>
</evidence>
<accession>A0ABY6V4G1</accession>
<gene>
    <name evidence="1" type="ORF">CLO192961_LOCUS466269</name>
</gene>
<dbReference type="Gene3D" id="3.30.559.30">
    <property type="entry name" value="Nonribosomal peptide synthetase, condensation domain"/>
    <property type="match status" value="1"/>
</dbReference>
<dbReference type="PANTHER" id="PTHR42034:SF1">
    <property type="entry name" value="CONDENSATION DOMAIN-CONTAINING PROTEIN"/>
    <property type="match status" value="1"/>
</dbReference>
<protein>
    <recommendedName>
        <fullName evidence="3">Condensation domain-containing protein</fullName>
    </recommendedName>
</protein>
<sequence>METQITSRPLGEVEMFFAALSAIGTPIDREHATLFIVLHLRFPPSIPDPEPYLARAWEIVGHRYPALGSTLSGPDPSDSQGRPTLVVPQYEGGDWLDKTFSSHPDCGSVDDLLADMGRPSTLRCCWLPKLSQLMIRTSHWRIDGIGLALLANVLSETVANVIRGGLSAPLPQDAFSSIPPSLESLARSKIDIHSNAGPDKLRMAIDEVVTSFAHGLPGIGLPTRQASESHLPGPSARAAVTLDKETTSRVASASRSLGFSVTCAVHAAIIRVVSSFEQKSHARKYTSFGPLNLRDNLSMKDIPGGSQPHGVLQSGLPISLDAFTTERTSTPNDRRDFKSIAHELRESYAADLESFHQLEGGGHASFLEGAQSYISRLLQMLKDAPQPDAAQITTPDLSSLGKLEKFMQHEYSVTENPEEPQLELSNYWMGIEVLTRILVFHLWSWKGELVLSVSWNRSYYEREFVTSILDSVVKEMLDELNPPETARNVWNLVPAEKMPWGGDTCTNT</sequence>
<keyword evidence="2" id="KW-1185">Reference proteome</keyword>
<evidence type="ECO:0000313" key="2">
    <source>
        <dbReference type="Proteomes" id="UP000766486"/>
    </source>
</evidence>